<keyword evidence="2" id="KW-0732">Signal</keyword>
<comment type="caution">
    <text evidence="3">The sequence shown here is derived from an EMBL/GenBank/DDBJ whole genome shotgun (WGS) entry which is preliminary data.</text>
</comment>
<accession>A0A4V3XIU9</accession>
<feature type="chain" id="PRO_5020487269" description="Ubiquitin-like domain-containing protein" evidence="2">
    <location>
        <begin position="26"/>
        <end position="226"/>
    </location>
</feature>
<evidence type="ECO:0000313" key="3">
    <source>
        <dbReference type="EMBL" id="THH30543.1"/>
    </source>
</evidence>
<reference evidence="3 4" key="1">
    <citation type="submission" date="2019-02" db="EMBL/GenBank/DDBJ databases">
        <title>Genome sequencing of the rare red list fungi Antrodiella citrinella (Flaviporus citrinellus).</title>
        <authorList>
            <person name="Buettner E."/>
            <person name="Kellner H."/>
        </authorList>
    </citation>
    <scope>NUCLEOTIDE SEQUENCE [LARGE SCALE GENOMIC DNA]</scope>
    <source>
        <strain evidence="3 4">DSM 108506</strain>
    </source>
</reference>
<feature type="compositionally biased region" description="Basic and acidic residues" evidence="1">
    <location>
        <begin position="172"/>
        <end position="186"/>
    </location>
</feature>
<feature type="signal peptide" evidence="2">
    <location>
        <begin position="1"/>
        <end position="25"/>
    </location>
</feature>
<organism evidence="3 4">
    <name type="scientific">Antrodiella citrinella</name>
    <dbReference type="NCBI Taxonomy" id="2447956"/>
    <lineage>
        <taxon>Eukaryota</taxon>
        <taxon>Fungi</taxon>
        <taxon>Dikarya</taxon>
        <taxon>Basidiomycota</taxon>
        <taxon>Agaricomycotina</taxon>
        <taxon>Agaricomycetes</taxon>
        <taxon>Polyporales</taxon>
        <taxon>Steccherinaceae</taxon>
        <taxon>Antrodiella</taxon>
    </lineage>
</organism>
<gene>
    <name evidence="3" type="ORF">EUX98_g3652</name>
</gene>
<dbReference type="Proteomes" id="UP000308730">
    <property type="component" value="Unassembled WGS sequence"/>
</dbReference>
<name>A0A4V3XIU9_9APHY</name>
<evidence type="ECO:0000256" key="2">
    <source>
        <dbReference type="SAM" id="SignalP"/>
    </source>
</evidence>
<proteinExistence type="predicted"/>
<keyword evidence="4" id="KW-1185">Reference proteome</keyword>
<evidence type="ECO:0008006" key="5">
    <source>
        <dbReference type="Google" id="ProtNLM"/>
    </source>
</evidence>
<sequence length="226" mass="25578">MPGKAVNLTTTACLVFPSVATWLLGDTTHCQRARTAENVPADASAGVDFSLDKEDDENAHMSWDSSRTMRHDLQGLLTWRLELDKTEKAYFTEKLTDFSHQVAQALAIPLGKRTKVLYRPNELKIMAEAVMTKPPNLNLDVLIWNIKDEDEDEDALAHTHENEEEKNEDDEKNANEKNVAKNKNADVEVNMEITNEDADVCDDDAMWETVNRSYASSYELLLNCDM</sequence>
<dbReference type="EMBL" id="SGPM01000077">
    <property type="protein sequence ID" value="THH30543.1"/>
    <property type="molecule type" value="Genomic_DNA"/>
</dbReference>
<feature type="region of interest" description="Disordered" evidence="1">
    <location>
        <begin position="153"/>
        <end position="188"/>
    </location>
</feature>
<evidence type="ECO:0000256" key="1">
    <source>
        <dbReference type="SAM" id="MobiDB-lite"/>
    </source>
</evidence>
<protein>
    <recommendedName>
        <fullName evidence="5">Ubiquitin-like domain-containing protein</fullName>
    </recommendedName>
</protein>
<evidence type="ECO:0000313" key="4">
    <source>
        <dbReference type="Proteomes" id="UP000308730"/>
    </source>
</evidence>
<dbReference type="AlphaFoldDB" id="A0A4V3XIU9"/>